<dbReference type="Proteomes" id="UP000004810">
    <property type="component" value="Unassembled WGS sequence"/>
</dbReference>
<accession>J9EAC4</accession>
<name>J9EAC4_WUCBA</name>
<organism evidence="1 2">
    <name type="scientific">Wuchereria bancrofti</name>
    <dbReference type="NCBI Taxonomy" id="6293"/>
    <lineage>
        <taxon>Eukaryota</taxon>
        <taxon>Metazoa</taxon>
        <taxon>Ecdysozoa</taxon>
        <taxon>Nematoda</taxon>
        <taxon>Chromadorea</taxon>
        <taxon>Rhabditida</taxon>
        <taxon>Spirurina</taxon>
        <taxon>Spiruromorpha</taxon>
        <taxon>Filarioidea</taxon>
        <taxon>Onchocercidae</taxon>
        <taxon>Wuchereria</taxon>
    </lineage>
</organism>
<comment type="caution">
    <text evidence="1">The sequence shown here is derived from an EMBL/GenBank/DDBJ whole genome shotgun (WGS) entry which is preliminary data.</text>
</comment>
<evidence type="ECO:0000313" key="2">
    <source>
        <dbReference type="Proteomes" id="UP000004810"/>
    </source>
</evidence>
<sequence length="101" mass="11557">MDRTKTFDDRNSLDDLSSPIHSLRISTYLETTHPVSMNHPLLLLILLKFILLDCGDLALISLSWATTAHCNALQTNIKIKFSYNHTICTNIRYYANSNRCD</sequence>
<gene>
    <name evidence="1" type="ORF">WUBG_09774</name>
</gene>
<dbReference type="EMBL" id="ADBV01005612">
    <property type="protein sequence ID" value="EJW79316.1"/>
    <property type="molecule type" value="Genomic_DNA"/>
</dbReference>
<reference evidence="2" key="1">
    <citation type="submission" date="2012-08" db="EMBL/GenBank/DDBJ databases">
        <title>The Genome Sequence of Wuchereria bancrofti.</title>
        <authorList>
            <person name="Nutman T.B."/>
            <person name="Fink D.L."/>
            <person name="Russ C."/>
            <person name="Young S."/>
            <person name="Zeng Q."/>
            <person name="Koehrsen M."/>
            <person name="Alvarado L."/>
            <person name="Berlin A."/>
            <person name="Chapman S.B."/>
            <person name="Chen Z."/>
            <person name="Freedman E."/>
            <person name="Gellesch M."/>
            <person name="Goldberg J."/>
            <person name="Griggs A."/>
            <person name="Gujja S."/>
            <person name="Heilman E.R."/>
            <person name="Heiman D."/>
            <person name="Hepburn T."/>
            <person name="Howarth C."/>
            <person name="Jen D."/>
            <person name="Larson L."/>
            <person name="Lewis B."/>
            <person name="Mehta T."/>
            <person name="Park D."/>
            <person name="Pearson M."/>
            <person name="Roberts A."/>
            <person name="Saif S."/>
            <person name="Shea T."/>
            <person name="Shenoy N."/>
            <person name="Sisk P."/>
            <person name="Stolte C."/>
            <person name="Sykes S."/>
            <person name="Walk T."/>
            <person name="White J."/>
            <person name="Yandava C."/>
            <person name="Haas B."/>
            <person name="Henn M.R."/>
            <person name="Nusbaum C."/>
            <person name="Birren B."/>
        </authorList>
    </citation>
    <scope>NUCLEOTIDE SEQUENCE [LARGE SCALE GENOMIC DNA]</scope>
    <source>
        <strain evidence="2">NA</strain>
    </source>
</reference>
<evidence type="ECO:0000313" key="1">
    <source>
        <dbReference type="EMBL" id="EJW79316.1"/>
    </source>
</evidence>
<protein>
    <submittedName>
        <fullName evidence="1">Uncharacterized protein</fullName>
    </submittedName>
</protein>
<proteinExistence type="predicted"/>
<dbReference type="AlphaFoldDB" id="J9EAC4"/>